<evidence type="ECO:0000313" key="4">
    <source>
        <dbReference type="Proteomes" id="UP000254425"/>
    </source>
</evidence>
<feature type="signal peptide" evidence="2">
    <location>
        <begin position="1"/>
        <end position="26"/>
    </location>
</feature>
<reference evidence="3 4" key="1">
    <citation type="submission" date="2018-07" db="EMBL/GenBank/DDBJ databases">
        <title>Draft genome of the type strain Streptomyces armeniacus ATCC 15676.</title>
        <authorList>
            <person name="Labana P."/>
            <person name="Gosse J.T."/>
            <person name="Boddy C.N."/>
        </authorList>
    </citation>
    <scope>NUCLEOTIDE SEQUENCE [LARGE SCALE GENOMIC DNA]</scope>
    <source>
        <strain evidence="3 4">ATCC 15676</strain>
    </source>
</reference>
<organism evidence="3 4">
    <name type="scientific">Streptomyces armeniacus</name>
    <dbReference type="NCBI Taxonomy" id="83291"/>
    <lineage>
        <taxon>Bacteria</taxon>
        <taxon>Bacillati</taxon>
        <taxon>Actinomycetota</taxon>
        <taxon>Actinomycetes</taxon>
        <taxon>Kitasatosporales</taxon>
        <taxon>Streptomycetaceae</taxon>
        <taxon>Streptomyces</taxon>
    </lineage>
</organism>
<dbReference type="AlphaFoldDB" id="A0A345XW94"/>
<feature type="compositionally biased region" description="Low complexity" evidence="1">
    <location>
        <begin position="181"/>
        <end position="204"/>
    </location>
</feature>
<dbReference type="RefSeq" id="WP_208882451.1">
    <property type="nucleotide sequence ID" value="NZ_CP031320.1"/>
</dbReference>
<dbReference type="Proteomes" id="UP000254425">
    <property type="component" value="Chromosome"/>
</dbReference>
<evidence type="ECO:0000256" key="2">
    <source>
        <dbReference type="SAM" id="SignalP"/>
    </source>
</evidence>
<evidence type="ECO:0000256" key="1">
    <source>
        <dbReference type="SAM" id="MobiDB-lite"/>
    </source>
</evidence>
<gene>
    <name evidence="3" type="ORF">DVA86_28160</name>
</gene>
<proteinExistence type="predicted"/>
<dbReference type="KEGG" id="sarm:DVA86_28160"/>
<feature type="region of interest" description="Disordered" evidence="1">
    <location>
        <begin position="162"/>
        <end position="258"/>
    </location>
</feature>
<accession>A0A345XW94</accession>
<name>A0A345XW94_9ACTN</name>
<dbReference type="PROSITE" id="PS51257">
    <property type="entry name" value="PROKAR_LIPOPROTEIN"/>
    <property type="match status" value="1"/>
</dbReference>
<sequence>MSSSLRRGTLAASALALSVAALTACGAGNNAQTLGVQPDNAATSVGDIEVQAVNVITSGEGAGPASVTARIFNAGKKAQTLEQIRINGTSLKVELSPAKGERGKTLRVPAGGELALGGKDNASAVITEGTSALKNGAAQAVTFDFSSTGGVKLRALVVPNTHTDYKPFGPSVRPSEPAETSPSGQPSGEPGGSPSPTDTAGNEGGADEAATEGGANEGAGNEERQPGADESAQPGASGAPEGGAEEPAAGTDGEHAGH</sequence>
<keyword evidence="2" id="KW-0732">Signal</keyword>
<feature type="chain" id="PRO_5016742125" evidence="2">
    <location>
        <begin position="27"/>
        <end position="258"/>
    </location>
</feature>
<dbReference type="EMBL" id="CP031320">
    <property type="protein sequence ID" value="AXK35910.1"/>
    <property type="molecule type" value="Genomic_DNA"/>
</dbReference>
<evidence type="ECO:0000313" key="3">
    <source>
        <dbReference type="EMBL" id="AXK35910.1"/>
    </source>
</evidence>
<keyword evidence="4" id="KW-1185">Reference proteome</keyword>
<protein>
    <submittedName>
        <fullName evidence="3">DUF461 domain-containing protein</fullName>
    </submittedName>
</protein>